<dbReference type="PANTHER" id="PTHR11645">
    <property type="entry name" value="PYRROLINE-5-CARBOXYLATE REDUCTASE"/>
    <property type="match status" value="1"/>
</dbReference>
<evidence type="ECO:0000256" key="4">
    <source>
        <dbReference type="HAMAP-Rule" id="MF_01925"/>
    </source>
</evidence>
<sequence>MQNKTNHPKLKIAFIGGGNMAAALMGGLIPAVAAASDVHVVDVSQLSLTRLEAEYGVSTALQIGQDVAAANVIVLAVKPQQMRDVIQSLQPFLTKQLLISIAAGIRASDMSRWMGDYPHIVRSMPNTPAMVGKGITGLYALPGVTADQKQIAETILSAVGMTSWFEDEAKIDAVTAISGSGPAYVFYFIEALQQAALELGFSPEQASQFAIATFEGAASLALHADEPVATLREKVTSKGGTTFAALSSMQEAGIQTAIVRAAKAAAQRATELGDEFGRQS</sequence>
<dbReference type="InterPro" id="IPR028939">
    <property type="entry name" value="P5C_Rdtase_cat_N"/>
</dbReference>
<evidence type="ECO:0000256" key="1">
    <source>
        <dbReference type="ARBA" id="ARBA00005525"/>
    </source>
</evidence>
<comment type="function">
    <text evidence="4">Catalyzes the reduction of 1-pyrroline-5-carboxylate (PCA) to L-proline.</text>
</comment>
<proteinExistence type="inferred from homology"/>
<dbReference type="SUPFAM" id="SSF51735">
    <property type="entry name" value="NAD(P)-binding Rossmann-fold domains"/>
    <property type="match status" value="1"/>
</dbReference>
<dbReference type="Gene3D" id="3.40.50.720">
    <property type="entry name" value="NAD(P)-binding Rossmann-like Domain"/>
    <property type="match status" value="1"/>
</dbReference>
<dbReference type="EC" id="1.5.1.2" evidence="4 5"/>
<feature type="domain" description="Pyrroline-5-carboxylate reductase dimerisation" evidence="9">
    <location>
        <begin position="168"/>
        <end position="272"/>
    </location>
</feature>
<evidence type="ECO:0000256" key="3">
    <source>
        <dbReference type="ARBA" id="ARBA00023002"/>
    </source>
</evidence>
<reference evidence="10 11" key="1">
    <citation type="submission" date="2020-08" db="EMBL/GenBank/DDBJ databases">
        <title>Novel species isolated from subtropical streams in China.</title>
        <authorList>
            <person name="Lu H."/>
        </authorList>
    </citation>
    <scope>NUCLEOTIDE SEQUENCE [LARGE SCALE GENOMIC DNA]</scope>
    <source>
        <strain evidence="10 11">CY22W</strain>
    </source>
</reference>
<evidence type="ECO:0000256" key="2">
    <source>
        <dbReference type="ARBA" id="ARBA00022857"/>
    </source>
</evidence>
<dbReference type="NCBIfam" id="TIGR00112">
    <property type="entry name" value="proC"/>
    <property type="match status" value="1"/>
</dbReference>
<dbReference type="InterPro" id="IPR008927">
    <property type="entry name" value="6-PGluconate_DH-like_C_sf"/>
</dbReference>
<dbReference type="Pfam" id="PF14748">
    <property type="entry name" value="P5CR_dimer"/>
    <property type="match status" value="1"/>
</dbReference>
<dbReference type="PANTHER" id="PTHR11645:SF0">
    <property type="entry name" value="PYRROLINE-5-CARBOXYLATE REDUCTASE 3"/>
    <property type="match status" value="1"/>
</dbReference>
<dbReference type="EMBL" id="JACOGD010000002">
    <property type="protein sequence ID" value="MBC3931072.1"/>
    <property type="molecule type" value="Genomic_DNA"/>
</dbReference>
<dbReference type="Pfam" id="PF03807">
    <property type="entry name" value="F420_oxidored"/>
    <property type="match status" value="1"/>
</dbReference>
<dbReference type="InterPro" id="IPR029036">
    <property type="entry name" value="P5CR_dimer"/>
</dbReference>
<feature type="domain" description="Pyrroline-5-carboxylate reductase catalytic N-terminal" evidence="8">
    <location>
        <begin position="11"/>
        <end position="104"/>
    </location>
</feature>
<comment type="catalytic activity">
    <reaction evidence="4 6">
        <text>L-proline + NADP(+) = (S)-1-pyrroline-5-carboxylate + NADPH + 2 H(+)</text>
        <dbReference type="Rhea" id="RHEA:14109"/>
        <dbReference type="ChEBI" id="CHEBI:15378"/>
        <dbReference type="ChEBI" id="CHEBI:17388"/>
        <dbReference type="ChEBI" id="CHEBI:57783"/>
        <dbReference type="ChEBI" id="CHEBI:58349"/>
        <dbReference type="ChEBI" id="CHEBI:60039"/>
        <dbReference type="EC" id="1.5.1.2"/>
    </reaction>
</comment>
<dbReference type="SUPFAM" id="SSF48179">
    <property type="entry name" value="6-phosphogluconate dehydrogenase C-terminal domain-like"/>
    <property type="match status" value="1"/>
</dbReference>
<dbReference type="PROSITE" id="PS00521">
    <property type="entry name" value="P5CR"/>
    <property type="match status" value="1"/>
</dbReference>
<keyword evidence="7" id="KW-0472">Membrane</keyword>
<accession>A0ABR7A2K3</accession>
<name>A0ABR7A2K3_9BURK</name>
<dbReference type="InterPro" id="IPR000304">
    <property type="entry name" value="Pyrroline-COOH_reductase"/>
</dbReference>
<evidence type="ECO:0000313" key="11">
    <source>
        <dbReference type="Proteomes" id="UP000654304"/>
    </source>
</evidence>
<protein>
    <recommendedName>
        <fullName evidence="4 5">Pyrroline-5-carboxylate reductase</fullName>
        <shortName evidence="4">P5C reductase</shortName>
        <shortName evidence="4">P5CR</shortName>
        <ecNumber evidence="4 5">1.5.1.2</ecNumber>
    </recommendedName>
    <alternativeName>
        <fullName evidence="4">PCA reductase</fullName>
    </alternativeName>
</protein>
<keyword evidence="3 4" id="KW-0560">Oxidoreductase</keyword>
<gene>
    <name evidence="4" type="primary">proC</name>
    <name evidence="10" type="ORF">H8K43_05250</name>
</gene>
<feature type="transmembrane region" description="Helical" evidence="7">
    <location>
        <begin position="12"/>
        <end position="35"/>
    </location>
</feature>
<keyword evidence="4 6" id="KW-0028">Amino-acid biosynthesis</keyword>
<comment type="similarity">
    <text evidence="1 4 6">Belongs to the pyrroline-5-carboxylate reductase family.</text>
</comment>
<evidence type="ECO:0000256" key="6">
    <source>
        <dbReference type="RuleBase" id="RU003903"/>
    </source>
</evidence>
<evidence type="ECO:0000256" key="7">
    <source>
        <dbReference type="SAM" id="Phobius"/>
    </source>
</evidence>
<dbReference type="RefSeq" id="WP_186902853.1">
    <property type="nucleotide sequence ID" value="NZ_JACOGD010000002.1"/>
</dbReference>
<dbReference type="GO" id="GO:0004735">
    <property type="term" value="F:pyrroline-5-carboxylate reductase activity"/>
    <property type="evidence" value="ECO:0007669"/>
    <property type="project" value="UniProtKB-EC"/>
</dbReference>
<dbReference type="Proteomes" id="UP000654304">
    <property type="component" value="Unassembled WGS sequence"/>
</dbReference>
<keyword evidence="11" id="KW-1185">Reference proteome</keyword>
<evidence type="ECO:0000259" key="8">
    <source>
        <dbReference type="Pfam" id="PF03807"/>
    </source>
</evidence>
<organism evidence="10 11">
    <name type="scientific">Undibacterium curvum</name>
    <dbReference type="NCBI Taxonomy" id="2762294"/>
    <lineage>
        <taxon>Bacteria</taxon>
        <taxon>Pseudomonadati</taxon>
        <taxon>Pseudomonadota</taxon>
        <taxon>Betaproteobacteria</taxon>
        <taxon>Burkholderiales</taxon>
        <taxon>Oxalobacteraceae</taxon>
        <taxon>Undibacterium</taxon>
    </lineage>
</organism>
<keyword evidence="7" id="KW-0812">Transmembrane</keyword>
<evidence type="ECO:0000259" key="9">
    <source>
        <dbReference type="Pfam" id="PF14748"/>
    </source>
</evidence>
<dbReference type="PIRSF" id="PIRSF000193">
    <property type="entry name" value="Pyrrol-5-carb_rd"/>
    <property type="match status" value="1"/>
</dbReference>
<keyword evidence="7" id="KW-1133">Transmembrane helix</keyword>
<keyword evidence="4 6" id="KW-0641">Proline biosynthesis</keyword>
<dbReference type="InterPro" id="IPR053790">
    <property type="entry name" value="P5CR-like_CS"/>
</dbReference>
<comment type="caution">
    <text evidence="10">The sequence shown here is derived from an EMBL/GenBank/DDBJ whole genome shotgun (WGS) entry which is preliminary data.</text>
</comment>
<dbReference type="InterPro" id="IPR036291">
    <property type="entry name" value="NAD(P)-bd_dom_sf"/>
</dbReference>
<dbReference type="Gene3D" id="1.10.3730.10">
    <property type="entry name" value="ProC C-terminal domain-like"/>
    <property type="match status" value="1"/>
</dbReference>
<dbReference type="HAMAP" id="MF_01925">
    <property type="entry name" value="P5C_reductase"/>
    <property type="match status" value="1"/>
</dbReference>
<evidence type="ECO:0000256" key="5">
    <source>
        <dbReference type="NCBIfam" id="TIGR00112"/>
    </source>
</evidence>
<comment type="pathway">
    <text evidence="4 6">Amino-acid biosynthesis; L-proline biosynthesis; L-proline from L-glutamate 5-semialdehyde: step 1/1.</text>
</comment>
<keyword evidence="2 4" id="KW-0521">NADP</keyword>
<comment type="catalytic activity">
    <reaction evidence="4">
        <text>L-proline + NAD(+) = (S)-1-pyrroline-5-carboxylate + NADH + 2 H(+)</text>
        <dbReference type="Rhea" id="RHEA:14105"/>
        <dbReference type="ChEBI" id="CHEBI:15378"/>
        <dbReference type="ChEBI" id="CHEBI:17388"/>
        <dbReference type="ChEBI" id="CHEBI:57540"/>
        <dbReference type="ChEBI" id="CHEBI:57945"/>
        <dbReference type="ChEBI" id="CHEBI:60039"/>
        <dbReference type="EC" id="1.5.1.2"/>
    </reaction>
</comment>
<keyword evidence="4" id="KW-0963">Cytoplasm</keyword>
<evidence type="ECO:0000313" key="10">
    <source>
        <dbReference type="EMBL" id="MBC3931072.1"/>
    </source>
</evidence>
<comment type="subcellular location">
    <subcellularLocation>
        <location evidence="4">Cytoplasm</location>
    </subcellularLocation>
</comment>